<reference evidence="3 4" key="1">
    <citation type="submission" date="2019-10" db="EMBL/GenBank/DDBJ databases">
        <authorList>
            <person name="Karimi E."/>
        </authorList>
    </citation>
    <scope>NUCLEOTIDE SEQUENCE [LARGE SCALE GENOMIC DNA]</scope>
    <source>
        <strain evidence="3">Exiguobacterium sp. 9Y</strain>
    </source>
</reference>
<dbReference type="Proteomes" id="UP000439752">
    <property type="component" value="Unassembled WGS sequence"/>
</dbReference>
<accession>A0A653IBH2</accession>
<sequence length="126" mass="14571">MRFHLFRPILIALILSIIYTIWASFTDSTHSFFYHFSGGLFISGFILMAIGLFSNMSANGFFRGLTAGFKKQREARLREIDGEYHEDEDEEHEVYEEKRKRSLNRTAPYLSSGLLCIAFSLLLSFV</sequence>
<keyword evidence="1" id="KW-0812">Transmembrane</keyword>
<feature type="domain" description="DUF3899" evidence="2">
    <location>
        <begin position="40"/>
        <end position="125"/>
    </location>
</feature>
<organism evidence="3 4">
    <name type="scientific">Exiguobacterium oxidotolerans</name>
    <dbReference type="NCBI Taxonomy" id="223958"/>
    <lineage>
        <taxon>Bacteria</taxon>
        <taxon>Bacillati</taxon>
        <taxon>Bacillota</taxon>
        <taxon>Bacilli</taxon>
        <taxon>Bacillales</taxon>
        <taxon>Bacillales Family XII. Incertae Sedis</taxon>
        <taxon>Exiguobacterium</taxon>
    </lineage>
</organism>
<dbReference type="AlphaFoldDB" id="A0A653IBH2"/>
<evidence type="ECO:0000259" key="2">
    <source>
        <dbReference type="Pfam" id="PF13038"/>
    </source>
</evidence>
<protein>
    <recommendedName>
        <fullName evidence="2">DUF3899 domain-containing protein</fullName>
    </recommendedName>
</protein>
<evidence type="ECO:0000313" key="4">
    <source>
        <dbReference type="Proteomes" id="UP000439752"/>
    </source>
</evidence>
<evidence type="ECO:0000313" key="3">
    <source>
        <dbReference type="EMBL" id="VWX36471.1"/>
    </source>
</evidence>
<keyword evidence="1" id="KW-0472">Membrane</keyword>
<dbReference type="InterPro" id="IPR025007">
    <property type="entry name" value="DUF3899"/>
</dbReference>
<feature type="transmembrane region" description="Helical" evidence="1">
    <location>
        <begin position="107"/>
        <end position="125"/>
    </location>
</feature>
<keyword evidence="1" id="KW-1133">Transmembrane helix</keyword>
<keyword evidence="4" id="KW-1185">Reference proteome</keyword>
<dbReference type="Pfam" id="PF13038">
    <property type="entry name" value="DUF3899"/>
    <property type="match status" value="1"/>
</dbReference>
<name>A0A653IBH2_9BACL</name>
<feature type="transmembrane region" description="Helical" evidence="1">
    <location>
        <begin position="5"/>
        <end position="25"/>
    </location>
</feature>
<dbReference type="EMBL" id="CABWKQ010000020">
    <property type="protein sequence ID" value="VWX36471.1"/>
    <property type="molecule type" value="Genomic_DNA"/>
</dbReference>
<dbReference type="RefSeq" id="WP_029331003.1">
    <property type="nucleotide sequence ID" value="NZ_LR732312.1"/>
</dbReference>
<proteinExistence type="predicted"/>
<feature type="transmembrane region" description="Helical" evidence="1">
    <location>
        <begin position="31"/>
        <end position="53"/>
    </location>
</feature>
<evidence type="ECO:0000256" key="1">
    <source>
        <dbReference type="SAM" id="Phobius"/>
    </source>
</evidence>
<gene>
    <name evidence="3" type="ORF">EXIGUO9Y_270320</name>
</gene>